<dbReference type="PANTHER" id="PTHR48041">
    <property type="entry name" value="ABC TRANSPORTER G FAMILY MEMBER 28"/>
    <property type="match status" value="1"/>
</dbReference>
<dbReference type="STRING" id="195883.A0A482XSV6"/>
<evidence type="ECO:0000256" key="3">
    <source>
        <dbReference type="ARBA" id="ARBA00022448"/>
    </source>
</evidence>
<evidence type="ECO:0000256" key="6">
    <source>
        <dbReference type="ARBA" id="ARBA00023136"/>
    </source>
</evidence>
<keyword evidence="10" id="KW-1185">Reference proteome</keyword>
<name>A0A482XSV6_LAOST</name>
<keyword evidence="4" id="KW-0812">Transmembrane</keyword>
<comment type="subcellular location">
    <subcellularLocation>
        <location evidence="1">Membrane</location>
        <topology evidence="1">Multi-pass membrane protein</topology>
    </subcellularLocation>
</comment>
<evidence type="ECO:0000256" key="1">
    <source>
        <dbReference type="ARBA" id="ARBA00004141"/>
    </source>
</evidence>
<evidence type="ECO:0000313" key="10">
    <source>
        <dbReference type="Proteomes" id="UP000291343"/>
    </source>
</evidence>
<dbReference type="GO" id="GO:0016887">
    <property type="term" value="F:ATP hydrolysis activity"/>
    <property type="evidence" value="ECO:0007669"/>
    <property type="project" value="InterPro"/>
</dbReference>
<feature type="non-terminal residue" evidence="9">
    <location>
        <position position="189"/>
    </location>
</feature>
<comment type="similarity">
    <text evidence="2">Belongs to the ABC transporter superfamily. ABCG family. Eye pigment precursor importer (TC 3.A.1.204) subfamily.</text>
</comment>
<dbReference type="Proteomes" id="UP000291343">
    <property type="component" value="Unassembled WGS sequence"/>
</dbReference>
<keyword evidence="6" id="KW-0472">Membrane</keyword>
<proteinExistence type="inferred from homology"/>
<organism evidence="9 10">
    <name type="scientific">Laodelphax striatellus</name>
    <name type="common">Small brown planthopper</name>
    <name type="synonym">Delphax striatella</name>
    <dbReference type="NCBI Taxonomy" id="195883"/>
    <lineage>
        <taxon>Eukaryota</taxon>
        <taxon>Metazoa</taxon>
        <taxon>Ecdysozoa</taxon>
        <taxon>Arthropoda</taxon>
        <taxon>Hexapoda</taxon>
        <taxon>Insecta</taxon>
        <taxon>Pterygota</taxon>
        <taxon>Neoptera</taxon>
        <taxon>Paraneoptera</taxon>
        <taxon>Hemiptera</taxon>
        <taxon>Auchenorrhyncha</taxon>
        <taxon>Fulgoroidea</taxon>
        <taxon>Delphacidae</taxon>
        <taxon>Criomorphinae</taxon>
        <taxon>Laodelphax</taxon>
    </lineage>
</organism>
<dbReference type="Gene3D" id="3.40.50.300">
    <property type="entry name" value="P-loop containing nucleotide triphosphate hydrolases"/>
    <property type="match status" value="1"/>
</dbReference>
<comment type="caution">
    <text evidence="9">The sequence shown here is derived from an EMBL/GenBank/DDBJ whole genome shotgun (WGS) entry which is preliminary data.</text>
</comment>
<accession>A0A482XSV6</accession>
<evidence type="ECO:0000256" key="7">
    <source>
        <dbReference type="SAM" id="MobiDB-lite"/>
    </source>
</evidence>
<keyword evidence="5" id="KW-1133">Transmembrane helix</keyword>
<dbReference type="InterPro" id="IPR027417">
    <property type="entry name" value="P-loop_NTPase"/>
</dbReference>
<gene>
    <name evidence="9" type="ORF">LSTR_LSTR013952</name>
</gene>
<protein>
    <recommendedName>
        <fullName evidence="8">ABC transporter domain-containing protein</fullName>
    </recommendedName>
</protein>
<evidence type="ECO:0000256" key="2">
    <source>
        <dbReference type="ARBA" id="ARBA00005814"/>
    </source>
</evidence>
<dbReference type="AlphaFoldDB" id="A0A482XSV6"/>
<evidence type="ECO:0000256" key="4">
    <source>
        <dbReference type="ARBA" id="ARBA00022692"/>
    </source>
</evidence>
<dbReference type="PANTHER" id="PTHR48041:SF63">
    <property type="entry name" value="EARLY GENE AT 23, ISOFORM C"/>
    <property type="match status" value="1"/>
</dbReference>
<dbReference type="Pfam" id="PF00005">
    <property type="entry name" value="ABC_tran"/>
    <property type="match status" value="1"/>
</dbReference>
<dbReference type="GO" id="GO:0042626">
    <property type="term" value="F:ATPase-coupled transmembrane transporter activity"/>
    <property type="evidence" value="ECO:0007669"/>
    <property type="project" value="TreeGrafter"/>
</dbReference>
<dbReference type="EMBL" id="QKKF02001842">
    <property type="protein sequence ID" value="RZF48569.1"/>
    <property type="molecule type" value="Genomic_DNA"/>
</dbReference>
<keyword evidence="3" id="KW-0813">Transport</keyword>
<evidence type="ECO:0000259" key="8">
    <source>
        <dbReference type="Pfam" id="PF00005"/>
    </source>
</evidence>
<feature type="domain" description="ABC transporter" evidence="8">
    <location>
        <begin position="115"/>
        <end position="188"/>
    </location>
</feature>
<sequence>MAFLVARRGADLGAGGGGGATDGPPALHQPSSPNTRHSSVDCVTVTANSATATTVAVMKPDVLHDAHDDWKVHEPLAPLWVESHLPCLQHHHLPHRPLELVFTNVSYVVDKKAILKDISGVVKPGELLAVMGPSGCGKTTLLNCLAGRLKLDSGNIRLNKERLNKRWKRRICYVLQQDIFFPDLTLRQT</sequence>
<dbReference type="InterPro" id="IPR050352">
    <property type="entry name" value="ABCG_transporters"/>
</dbReference>
<dbReference type="GO" id="GO:0005886">
    <property type="term" value="C:plasma membrane"/>
    <property type="evidence" value="ECO:0007669"/>
    <property type="project" value="TreeGrafter"/>
</dbReference>
<feature type="region of interest" description="Disordered" evidence="7">
    <location>
        <begin position="13"/>
        <end position="39"/>
    </location>
</feature>
<dbReference type="InParanoid" id="A0A482XSV6"/>
<dbReference type="OrthoDB" id="10255969at2759"/>
<dbReference type="InterPro" id="IPR003439">
    <property type="entry name" value="ABC_transporter-like_ATP-bd"/>
</dbReference>
<evidence type="ECO:0000256" key="5">
    <source>
        <dbReference type="ARBA" id="ARBA00022989"/>
    </source>
</evidence>
<dbReference type="GO" id="GO:0005524">
    <property type="term" value="F:ATP binding"/>
    <property type="evidence" value="ECO:0007669"/>
    <property type="project" value="InterPro"/>
</dbReference>
<reference evidence="9 10" key="1">
    <citation type="journal article" date="2017" name="Gigascience">
        <title>Genome sequence of the small brown planthopper, Laodelphax striatellus.</title>
        <authorList>
            <person name="Zhu J."/>
            <person name="Jiang F."/>
            <person name="Wang X."/>
            <person name="Yang P."/>
            <person name="Bao Y."/>
            <person name="Zhao W."/>
            <person name="Wang W."/>
            <person name="Lu H."/>
            <person name="Wang Q."/>
            <person name="Cui N."/>
            <person name="Li J."/>
            <person name="Chen X."/>
            <person name="Luo L."/>
            <person name="Yu J."/>
            <person name="Kang L."/>
            <person name="Cui F."/>
        </authorList>
    </citation>
    <scope>NUCLEOTIDE SEQUENCE [LARGE SCALE GENOMIC DNA]</scope>
    <source>
        <strain evidence="9">Lst14</strain>
    </source>
</reference>
<evidence type="ECO:0000313" key="9">
    <source>
        <dbReference type="EMBL" id="RZF48569.1"/>
    </source>
</evidence>
<dbReference type="SUPFAM" id="SSF52540">
    <property type="entry name" value="P-loop containing nucleoside triphosphate hydrolases"/>
    <property type="match status" value="1"/>
</dbReference>